<keyword evidence="2" id="KW-1185">Reference proteome</keyword>
<dbReference type="RefSeq" id="XP_013793270.2">
    <property type="nucleotide sequence ID" value="XM_013937816.2"/>
</dbReference>
<reference evidence="3" key="1">
    <citation type="submission" date="2025-08" db="UniProtKB">
        <authorList>
            <consortium name="RefSeq"/>
        </authorList>
    </citation>
    <scope>IDENTIFICATION</scope>
    <source>
        <tissue evidence="3">Muscle</tissue>
    </source>
</reference>
<dbReference type="InterPro" id="IPR036190">
    <property type="entry name" value="Urocanase_sf"/>
</dbReference>
<accession>A0ABM1C2Y5</accession>
<gene>
    <name evidence="3" type="primary">LOC106477224</name>
</gene>
<dbReference type="InterPro" id="IPR023637">
    <property type="entry name" value="Urocanase-like"/>
</dbReference>
<evidence type="ECO:0000259" key="1">
    <source>
        <dbReference type="Pfam" id="PF01175"/>
    </source>
</evidence>
<dbReference type="SUPFAM" id="SSF111326">
    <property type="entry name" value="Urocanase"/>
    <property type="match status" value="1"/>
</dbReference>
<evidence type="ECO:0000313" key="2">
    <source>
        <dbReference type="Proteomes" id="UP000694941"/>
    </source>
</evidence>
<dbReference type="InterPro" id="IPR035085">
    <property type="entry name" value="Urocanase_Rossmann-like"/>
</dbReference>
<dbReference type="GeneID" id="106477224"/>
<name>A0ABM1C2Y5_LIMPO</name>
<protein>
    <submittedName>
        <fullName evidence="3">Urocanate hydratase-like</fullName>
    </submittedName>
</protein>
<organism evidence="2 3">
    <name type="scientific">Limulus polyphemus</name>
    <name type="common">Atlantic horseshoe crab</name>
    <dbReference type="NCBI Taxonomy" id="6850"/>
    <lineage>
        <taxon>Eukaryota</taxon>
        <taxon>Metazoa</taxon>
        <taxon>Ecdysozoa</taxon>
        <taxon>Arthropoda</taxon>
        <taxon>Chelicerata</taxon>
        <taxon>Merostomata</taxon>
        <taxon>Xiphosura</taxon>
        <taxon>Limulidae</taxon>
        <taxon>Limulus</taxon>
    </lineage>
</organism>
<feature type="non-terminal residue" evidence="3">
    <location>
        <position position="1"/>
    </location>
</feature>
<sequence>VSREALEKRYKQGWVVEVEDDIDKLTRRIRLARQNKEIVSIGYHGNVVDVWERMVQEFETNGERLVDLGSDQTSCHNPFNGGYYPVQLTFHEAQQLMNDDPFRFKTLVQESLRRHVEAVNKMSGAGMFFFDYGNAFLLEADRAGK</sequence>
<dbReference type="Pfam" id="PF01175">
    <property type="entry name" value="Urocanase"/>
    <property type="match status" value="1"/>
</dbReference>
<feature type="domain" description="Urocanase Rossmann-like" evidence="1">
    <location>
        <begin position="1"/>
        <end position="144"/>
    </location>
</feature>
<dbReference type="PANTHER" id="PTHR12216:SF3">
    <property type="entry name" value="UROCANATE HYDRATASE"/>
    <property type="match status" value="1"/>
</dbReference>
<dbReference type="PANTHER" id="PTHR12216">
    <property type="entry name" value="UROCANATE HYDRATASE"/>
    <property type="match status" value="1"/>
</dbReference>
<evidence type="ECO:0000313" key="3">
    <source>
        <dbReference type="RefSeq" id="XP_013793270.2"/>
    </source>
</evidence>
<proteinExistence type="predicted"/>
<dbReference type="InterPro" id="IPR038364">
    <property type="entry name" value="Urocanase_central_sf"/>
</dbReference>
<dbReference type="Proteomes" id="UP000694941">
    <property type="component" value="Unplaced"/>
</dbReference>
<dbReference type="Gene3D" id="3.40.50.10730">
    <property type="entry name" value="Urocanase like domains"/>
    <property type="match status" value="1"/>
</dbReference>